<evidence type="ECO:0000313" key="7">
    <source>
        <dbReference type="EMBL" id="CAD9081279.1"/>
    </source>
</evidence>
<organism evidence="6">
    <name type="scientific">Percolomonas cosmopolitus</name>
    <dbReference type="NCBI Taxonomy" id="63605"/>
    <lineage>
        <taxon>Eukaryota</taxon>
        <taxon>Discoba</taxon>
        <taxon>Heterolobosea</taxon>
        <taxon>Tetramitia</taxon>
        <taxon>Eutetramitia</taxon>
        <taxon>Percolomonadidae</taxon>
        <taxon>Percolomonas</taxon>
    </lineage>
</organism>
<evidence type="ECO:0000256" key="5">
    <source>
        <dbReference type="SAM" id="MobiDB-lite"/>
    </source>
</evidence>
<dbReference type="SMART" id="SM01397">
    <property type="entry name" value="Ribosomal_S3Ae"/>
    <property type="match status" value="1"/>
</dbReference>
<evidence type="ECO:0000256" key="2">
    <source>
        <dbReference type="ARBA" id="ARBA00022980"/>
    </source>
</evidence>
<feature type="initiator methionine" description="Removed" evidence="4">
    <location>
        <position position="1"/>
    </location>
</feature>
<accession>A0A6U0KUL7</accession>
<protein>
    <recommendedName>
        <fullName evidence="4">Small ribosomal subunit protein eS1</fullName>
    </recommendedName>
</protein>
<dbReference type="GO" id="GO:0006412">
    <property type="term" value="P:translation"/>
    <property type="evidence" value="ECO:0007669"/>
    <property type="project" value="UniProtKB-UniRule"/>
</dbReference>
<evidence type="ECO:0000256" key="4">
    <source>
        <dbReference type="HAMAP-Rule" id="MF_03122"/>
    </source>
</evidence>
<dbReference type="PANTHER" id="PTHR11830">
    <property type="entry name" value="40S RIBOSOMAL PROTEIN S3A"/>
    <property type="match status" value="1"/>
</dbReference>
<evidence type="ECO:0000256" key="1">
    <source>
        <dbReference type="ARBA" id="ARBA00022490"/>
    </source>
</evidence>
<keyword evidence="2 4" id="KW-0689">Ribosomal protein</keyword>
<keyword evidence="3 4" id="KW-0687">Ribonucleoprotein</keyword>
<name>A0A6U0KUL7_9EUKA</name>
<gene>
    <name evidence="6" type="ORF">PCOS0759_LOCUS4518</name>
    <name evidence="7" type="ORF">PCOS0759_LOCUS4519</name>
</gene>
<dbReference type="EMBL" id="HBGD01005452">
    <property type="protein sequence ID" value="CAD9081278.1"/>
    <property type="molecule type" value="Transcribed_RNA"/>
</dbReference>
<proteinExistence type="inferred from homology"/>
<dbReference type="GO" id="GO:0022627">
    <property type="term" value="C:cytosolic small ribosomal subunit"/>
    <property type="evidence" value="ECO:0007669"/>
    <property type="project" value="UniProtKB-UniRule"/>
</dbReference>
<dbReference type="GO" id="GO:0003735">
    <property type="term" value="F:structural constituent of ribosome"/>
    <property type="evidence" value="ECO:0007669"/>
    <property type="project" value="UniProtKB-UniRule"/>
</dbReference>
<sequence length="235" mass="26709">MTAGKSKRIQKGSKKHKKKDAFKKKEWYKVHAPTPFKSGFVCHTPVNKTVGTKLATTNLKGRVFEVSCGDLMKDETMSHQVIKLRVEDIEGKDAYTAFYGARFTTDKLNSLVRKWHTLIEAQVDVKTTDGYTLRLQAVGFTRRRRLQVKKTCYAQSAQVTRIQGRMRDVLEKTVSKCDTKKLCSILMHNLVGREIEKQCAGIYPLQNVFVHKVTVVKAPKLASAQVRELHNIKTA</sequence>
<keyword evidence="1 4" id="KW-0963">Cytoplasm</keyword>
<dbReference type="InterPro" id="IPR027500">
    <property type="entry name" value="Ribosomal_eS1_euk"/>
</dbReference>
<dbReference type="Pfam" id="PF01015">
    <property type="entry name" value="Ribosomal_S3Ae"/>
    <property type="match status" value="1"/>
</dbReference>
<evidence type="ECO:0000256" key="3">
    <source>
        <dbReference type="ARBA" id="ARBA00023274"/>
    </source>
</evidence>
<comment type="subcellular location">
    <subcellularLocation>
        <location evidence="4">Cytoplasm</location>
    </subcellularLocation>
</comment>
<evidence type="ECO:0000313" key="6">
    <source>
        <dbReference type="EMBL" id="CAD9081278.1"/>
    </source>
</evidence>
<reference evidence="6" key="1">
    <citation type="submission" date="2021-01" db="EMBL/GenBank/DDBJ databases">
        <authorList>
            <person name="Corre E."/>
            <person name="Pelletier E."/>
            <person name="Niang G."/>
            <person name="Scheremetjew M."/>
            <person name="Finn R."/>
            <person name="Kale V."/>
            <person name="Holt S."/>
            <person name="Cochrane G."/>
            <person name="Meng A."/>
            <person name="Brown T."/>
            <person name="Cohen L."/>
        </authorList>
    </citation>
    <scope>NUCLEOTIDE SEQUENCE</scope>
    <source>
        <strain evidence="6">WS</strain>
    </source>
</reference>
<dbReference type="HAMAP" id="MF_03122">
    <property type="entry name" value="Ribosomal_eS1_euk"/>
    <property type="match status" value="1"/>
</dbReference>
<dbReference type="EMBL" id="HBGD01005453">
    <property type="protein sequence ID" value="CAD9081279.1"/>
    <property type="molecule type" value="Transcribed_RNA"/>
</dbReference>
<comment type="similarity">
    <text evidence="4">Belongs to the eukaryotic ribosomal protein eS1 family.</text>
</comment>
<dbReference type="InterPro" id="IPR001593">
    <property type="entry name" value="Ribosomal_eS1"/>
</dbReference>
<feature type="region of interest" description="Disordered" evidence="5">
    <location>
        <begin position="1"/>
        <end position="21"/>
    </location>
</feature>
<dbReference type="AlphaFoldDB" id="A0A6U0KUL7"/>
<comment type="subunit">
    <text evidence="4">Component of the small ribosomal subunit. Mature ribosomes consist of a small (40S) and a large (60S) subunit. The 40S subunit contains about 33 different proteins and 1 molecule of RNA (18S). The 60S subunit contains about 49 different proteins and 3 molecules of RNA (25S, 5.8S and 5S).</text>
</comment>